<dbReference type="GeneID" id="78774943"/>
<proteinExistence type="predicted"/>
<sequence>MIFRQMQIKCNFWSNGLTTSSMFPGATREQRGLRPRREIYEGGIDECTYSYSKWVMNILNRILGVQYIPCMPKEKKGTNRVSGEEIRL</sequence>
<gene>
    <name evidence="1" type="ORF">GCK72_009896</name>
</gene>
<accession>A0A6A5H1F9</accession>
<reference evidence="1 2" key="1">
    <citation type="submission" date="2019-12" db="EMBL/GenBank/DDBJ databases">
        <title>Chromosome-level assembly of the Caenorhabditis remanei genome.</title>
        <authorList>
            <person name="Teterina A.A."/>
            <person name="Willis J.H."/>
            <person name="Phillips P.C."/>
        </authorList>
    </citation>
    <scope>NUCLEOTIDE SEQUENCE [LARGE SCALE GENOMIC DNA]</scope>
    <source>
        <strain evidence="1 2">PX506</strain>
        <tissue evidence="1">Whole organism</tissue>
    </source>
</reference>
<dbReference type="Proteomes" id="UP000483820">
    <property type="component" value="Chromosome III"/>
</dbReference>
<organism evidence="1 2">
    <name type="scientific">Caenorhabditis remanei</name>
    <name type="common">Caenorhabditis vulgaris</name>
    <dbReference type="NCBI Taxonomy" id="31234"/>
    <lineage>
        <taxon>Eukaryota</taxon>
        <taxon>Metazoa</taxon>
        <taxon>Ecdysozoa</taxon>
        <taxon>Nematoda</taxon>
        <taxon>Chromadorea</taxon>
        <taxon>Rhabditida</taxon>
        <taxon>Rhabditina</taxon>
        <taxon>Rhabditomorpha</taxon>
        <taxon>Rhabditoidea</taxon>
        <taxon>Rhabditidae</taxon>
        <taxon>Peloderinae</taxon>
        <taxon>Caenorhabditis</taxon>
    </lineage>
</organism>
<evidence type="ECO:0000313" key="1">
    <source>
        <dbReference type="EMBL" id="KAF1761640.1"/>
    </source>
</evidence>
<dbReference type="KEGG" id="crq:GCK72_009896"/>
<dbReference type="CTD" id="78774943"/>
<comment type="caution">
    <text evidence="1">The sequence shown here is derived from an EMBL/GenBank/DDBJ whole genome shotgun (WGS) entry which is preliminary data.</text>
</comment>
<dbReference type="RefSeq" id="XP_053587163.1">
    <property type="nucleotide sequence ID" value="XM_053727586.1"/>
</dbReference>
<evidence type="ECO:0000313" key="2">
    <source>
        <dbReference type="Proteomes" id="UP000483820"/>
    </source>
</evidence>
<name>A0A6A5H1F9_CAERE</name>
<dbReference type="AlphaFoldDB" id="A0A6A5H1F9"/>
<protein>
    <submittedName>
        <fullName evidence="1">Uncharacterized protein</fullName>
    </submittedName>
</protein>
<dbReference type="EMBL" id="WUAV01000003">
    <property type="protein sequence ID" value="KAF1761640.1"/>
    <property type="molecule type" value="Genomic_DNA"/>
</dbReference>